<comment type="caution">
    <text evidence="1">The sequence shown here is derived from an EMBL/GenBank/DDBJ whole genome shotgun (WGS) entry which is preliminary data.</text>
</comment>
<protein>
    <submittedName>
        <fullName evidence="1">Uncharacterized protein</fullName>
    </submittedName>
</protein>
<dbReference type="Proteomes" id="UP001500603">
    <property type="component" value="Unassembled WGS sequence"/>
</dbReference>
<reference evidence="2" key="1">
    <citation type="journal article" date="2019" name="Int. J. Syst. Evol. Microbiol.">
        <title>The Global Catalogue of Microorganisms (GCM) 10K type strain sequencing project: providing services to taxonomists for standard genome sequencing and annotation.</title>
        <authorList>
            <consortium name="The Broad Institute Genomics Platform"/>
            <consortium name="The Broad Institute Genome Sequencing Center for Infectious Disease"/>
            <person name="Wu L."/>
            <person name="Ma J."/>
        </authorList>
    </citation>
    <scope>NUCLEOTIDE SEQUENCE [LARGE SCALE GENOMIC DNA]</scope>
    <source>
        <strain evidence="2">JCM 18298</strain>
    </source>
</reference>
<organism evidence="1 2">
    <name type="scientific">Nocardia callitridis</name>
    <dbReference type="NCBI Taxonomy" id="648753"/>
    <lineage>
        <taxon>Bacteria</taxon>
        <taxon>Bacillati</taxon>
        <taxon>Actinomycetota</taxon>
        <taxon>Actinomycetes</taxon>
        <taxon>Mycobacteriales</taxon>
        <taxon>Nocardiaceae</taxon>
        <taxon>Nocardia</taxon>
    </lineage>
</organism>
<proteinExistence type="predicted"/>
<evidence type="ECO:0000313" key="2">
    <source>
        <dbReference type="Proteomes" id="UP001500603"/>
    </source>
</evidence>
<dbReference type="EMBL" id="BAABJM010000005">
    <property type="protein sequence ID" value="GAA5062274.1"/>
    <property type="molecule type" value="Genomic_DNA"/>
</dbReference>
<keyword evidence="2" id="KW-1185">Reference proteome</keyword>
<evidence type="ECO:0000313" key="1">
    <source>
        <dbReference type="EMBL" id="GAA5062274.1"/>
    </source>
</evidence>
<gene>
    <name evidence="1" type="ORF">GCM10023318_45690</name>
</gene>
<sequence>MLRGRRVVTDPGGGVTVADTVRWLHDEGLVRLAGVAGRRSGPVAAYTIDVSTGAVSVHPATGAGVGSDVETIDADDLPYPAGSASRLLIVGITTSQAVLVLNLAATLAFSINADRPETVARAWVTQLLLNEEITLTTNSAAVAIAASPRCRHSFIPGGGATMINVDDKQPPITTISFNSATDGPDQLDVAVDGTAELYLGTRFWQLAQIMTIDDAAWGGLLAQFDERHSEGTR</sequence>
<name>A0ABP9KN21_9NOCA</name>
<accession>A0ABP9KN21</accession>